<proteinExistence type="predicted"/>
<organism evidence="1 2">
    <name type="scientific">Fusarium ambrosium</name>
    <dbReference type="NCBI Taxonomy" id="131363"/>
    <lineage>
        <taxon>Eukaryota</taxon>
        <taxon>Fungi</taxon>
        <taxon>Dikarya</taxon>
        <taxon>Ascomycota</taxon>
        <taxon>Pezizomycotina</taxon>
        <taxon>Sordariomycetes</taxon>
        <taxon>Hypocreomycetidae</taxon>
        <taxon>Hypocreales</taxon>
        <taxon>Nectriaceae</taxon>
        <taxon>Fusarium</taxon>
        <taxon>Fusarium solani species complex</taxon>
    </lineage>
</organism>
<dbReference type="Proteomes" id="UP000288429">
    <property type="component" value="Unassembled WGS sequence"/>
</dbReference>
<comment type="caution">
    <text evidence="1">The sequence shown here is derived from an EMBL/GenBank/DDBJ whole genome shotgun (WGS) entry which is preliminary data.</text>
</comment>
<dbReference type="AlphaFoldDB" id="A0A428S2B4"/>
<reference evidence="1 2" key="1">
    <citation type="submission" date="2017-06" db="EMBL/GenBank/DDBJ databases">
        <title>Cmopartive genomic analysis of Ambrosia Fusariam Clade fungi.</title>
        <authorList>
            <person name="Stajich J.E."/>
            <person name="Carrillo J."/>
            <person name="Kijimoto T."/>
            <person name="Eskalen A."/>
            <person name="O'Donnell K."/>
            <person name="Kasson M."/>
        </authorList>
    </citation>
    <scope>NUCLEOTIDE SEQUENCE [LARGE SCALE GENOMIC DNA]</scope>
    <source>
        <strain evidence="1 2">NRRL 20438</strain>
    </source>
</reference>
<evidence type="ECO:0000313" key="1">
    <source>
        <dbReference type="EMBL" id="RSL83736.1"/>
    </source>
</evidence>
<accession>A0A428S2B4</accession>
<name>A0A428S2B4_9HYPO</name>
<evidence type="ECO:0000313" key="2">
    <source>
        <dbReference type="Proteomes" id="UP000288429"/>
    </source>
</evidence>
<protein>
    <submittedName>
        <fullName evidence="1">Uncharacterized protein</fullName>
    </submittedName>
</protein>
<keyword evidence="2" id="KW-1185">Reference proteome</keyword>
<dbReference type="EMBL" id="NIZV01000638">
    <property type="protein sequence ID" value="RSL83736.1"/>
    <property type="molecule type" value="Genomic_DNA"/>
</dbReference>
<gene>
    <name evidence="1" type="ORF">CDV31_016795</name>
</gene>
<sequence>MSWDLVSPFMCGRQLRRFFDKHCTTIDMRGFNEDDWVLMTYCPIEDSLQTEDLFPLDWVTNTEKLRENQTWWRKEMMKLFPTALPEKDEELSDDHKDMFSIDTHRETVGLGLSDESLNLTSLADSHKPQYIKLPLSDGDYWQRLDETSSGSSLISAHISCDTSSGEFLAKA</sequence>